<dbReference type="InterPro" id="IPR001867">
    <property type="entry name" value="OmpR/PhoB-type_DNA-bd"/>
</dbReference>
<accession>A0A109RGI5</accession>
<dbReference type="Pfam" id="PF00486">
    <property type="entry name" value="Trans_reg_C"/>
    <property type="match status" value="1"/>
</dbReference>
<reference evidence="6 7" key="1">
    <citation type="journal article" date="2016" name="Genome Announc.">
        <title>Complete Genome Sequences of Aerococcus christensenii CCUG 28831T, Aerococcus sanguinicola CCUG 43001T, Aerococcus urinae CCUG 36881T, Aerococcus urinaeequi CCUG 28094T, Aerococcus urinaehominis CCUG 42038 BT, and Aerococcus viridans CCUG 4311T.</title>
        <authorList>
            <person name="Carkaci D."/>
            <person name="Dargis R."/>
            <person name="Nielsen X.C."/>
            <person name="Skovgaard O."/>
            <person name="Fuursted K."/>
            <person name="Christensen J.J."/>
        </authorList>
    </citation>
    <scope>NUCLEOTIDE SEQUENCE [LARGE SCALE GENOMIC DNA]</scope>
    <source>
        <strain evidence="6 7">CCUG42038B</strain>
    </source>
</reference>
<keyword evidence="5" id="KW-0804">Transcription</keyword>
<dbReference type="GO" id="GO:0005829">
    <property type="term" value="C:cytosol"/>
    <property type="evidence" value="ECO:0007669"/>
    <property type="project" value="TreeGrafter"/>
</dbReference>
<gene>
    <name evidence="6" type="ORF">AWM75_01340</name>
</gene>
<evidence type="ECO:0000256" key="5">
    <source>
        <dbReference type="ARBA" id="ARBA00023163"/>
    </source>
</evidence>
<dbReference type="GO" id="GO:0006355">
    <property type="term" value="P:regulation of DNA-templated transcription"/>
    <property type="evidence" value="ECO:0007669"/>
    <property type="project" value="InterPro"/>
</dbReference>
<dbReference type="SMART" id="SM00862">
    <property type="entry name" value="Trans_reg_C"/>
    <property type="match status" value="1"/>
</dbReference>
<evidence type="ECO:0000256" key="3">
    <source>
        <dbReference type="ARBA" id="ARBA00023015"/>
    </source>
</evidence>
<dbReference type="Gene3D" id="3.40.50.2300">
    <property type="match status" value="1"/>
</dbReference>
<dbReference type="PANTHER" id="PTHR48111">
    <property type="entry name" value="REGULATOR OF RPOS"/>
    <property type="match status" value="1"/>
</dbReference>
<dbReference type="InterPro" id="IPR011006">
    <property type="entry name" value="CheY-like_superfamily"/>
</dbReference>
<keyword evidence="2" id="KW-0902">Two-component regulatory system</keyword>
<keyword evidence="1" id="KW-0597">Phosphoprotein</keyword>
<keyword evidence="4" id="KW-0238">DNA-binding</keyword>
<keyword evidence="3" id="KW-0805">Transcription regulation</keyword>
<dbReference type="Gene3D" id="1.10.10.10">
    <property type="entry name" value="Winged helix-like DNA-binding domain superfamily/Winged helix DNA-binding domain"/>
    <property type="match status" value="1"/>
</dbReference>
<dbReference type="CDD" id="cd17574">
    <property type="entry name" value="REC_OmpR"/>
    <property type="match status" value="1"/>
</dbReference>
<dbReference type="GO" id="GO:0032993">
    <property type="term" value="C:protein-DNA complex"/>
    <property type="evidence" value="ECO:0007669"/>
    <property type="project" value="TreeGrafter"/>
</dbReference>
<evidence type="ECO:0000313" key="7">
    <source>
        <dbReference type="Proteomes" id="UP000062260"/>
    </source>
</evidence>
<dbReference type="EMBL" id="CP014163">
    <property type="protein sequence ID" value="AMB98721.1"/>
    <property type="molecule type" value="Genomic_DNA"/>
</dbReference>
<dbReference type="OrthoDB" id="9790442at2"/>
<reference evidence="7" key="2">
    <citation type="submission" date="2016-01" db="EMBL/GenBank/DDBJ databases">
        <title>Six Aerococcus type strain genome sequencing and assembly using PacBio and Illumina Hiseq.</title>
        <authorList>
            <person name="Carkaci D."/>
            <person name="Dargis R."/>
            <person name="Nielsen X.C."/>
            <person name="Skovgaard O."/>
            <person name="Fuursted K."/>
            <person name="Christensen J.J."/>
        </authorList>
    </citation>
    <scope>NUCLEOTIDE SEQUENCE [LARGE SCALE GENOMIC DNA]</scope>
    <source>
        <strain evidence="7">CCUG42038B</strain>
    </source>
</reference>
<evidence type="ECO:0000256" key="1">
    <source>
        <dbReference type="ARBA" id="ARBA00022553"/>
    </source>
</evidence>
<dbReference type="Proteomes" id="UP000062260">
    <property type="component" value="Chromosome"/>
</dbReference>
<name>A0A109RGI5_9LACT</name>
<dbReference type="STRING" id="128944.AWM75_01340"/>
<evidence type="ECO:0000256" key="4">
    <source>
        <dbReference type="ARBA" id="ARBA00023125"/>
    </source>
</evidence>
<dbReference type="GO" id="GO:0000156">
    <property type="term" value="F:phosphorelay response regulator activity"/>
    <property type="evidence" value="ECO:0007669"/>
    <property type="project" value="TreeGrafter"/>
</dbReference>
<dbReference type="RefSeq" id="WP_067977380.1">
    <property type="nucleotide sequence ID" value="NZ_CP014163.1"/>
</dbReference>
<dbReference type="PROSITE" id="PS51755">
    <property type="entry name" value="OMPR_PHOB"/>
    <property type="match status" value="1"/>
</dbReference>
<proteinExistence type="predicted"/>
<dbReference type="PANTHER" id="PTHR48111:SF1">
    <property type="entry name" value="TWO-COMPONENT RESPONSE REGULATOR ORR33"/>
    <property type="match status" value="1"/>
</dbReference>
<dbReference type="PROSITE" id="PS50110">
    <property type="entry name" value="RESPONSE_REGULATORY"/>
    <property type="match status" value="1"/>
</dbReference>
<dbReference type="KEGG" id="auh:AWM75_01340"/>
<dbReference type="SMART" id="SM00448">
    <property type="entry name" value="REC"/>
    <property type="match status" value="1"/>
</dbReference>
<dbReference type="InterPro" id="IPR036388">
    <property type="entry name" value="WH-like_DNA-bd_sf"/>
</dbReference>
<organism evidence="6 7">
    <name type="scientific">Aerococcus urinaehominis</name>
    <dbReference type="NCBI Taxonomy" id="128944"/>
    <lineage>
        <taxon>Bacteria</taxon>
        <taxon>Bacillati</taxon>
        <taxon>Bacillota</taxon>
        <taxon>Bacilli</taxon>
        <taxon>Lactobacillales</taxon>
        <taxon>Aerococcaceae</taxon>
        <taxon>Aerococcus</taxon>
    </lineage>
</organism>
<dbReference type="CDD" id="cd00383">
    <property type="entry name" value="trans_reg_C"/>
    <property type="match status" value="1"/>
</dbReference>
<sequence>MNDFEDYTILIIDDEKDILDNLFDYLKMHAFNNVLTAKNLKEANFKLLNHQIHLIILDVMLPDGSGLDFLKQLRSHSNVPVIILSALDGRDDKRAGFLNEADDYMVKPFLPEELLWKIKAILRRSYKESDEAQVYLGNVIFDRQKAVIINQGVEESLTAKQFKILDLLALNLNKIVSIDAILEAVWQDSYGYGNTLMTHIYRLREKLEVDPSNPKILVTVRGLGYKLMGSVKKYD</sequence>
<evidence type="ECO:0000256" key="2">
    <source>
        <dbReference type="ARBA" id="ARBA00023012"/>
    </source>
</evidence>
<dbReference type="Pfam" id="PF00072">
    <property type="entry name" value="Response_reg"/>
    <property type="match status" value="1"/>
</dbReference>
<evidence type="ECO:0000313" key="6">
    <source>
        <dbReference type="EMBL" id="AMB98721.1"/>
    </source>
</evidence>
<dbReference type="AlphaFoldDB" id="A0A109RGI5"/>
<protein>
    <submittedName>
        <fullName evidence="6">Two-component system response regulator</fullName>
    </submittedName>
</protein>
<dbReference type="SUPFAM" id="SSF52172">
    <property type="entry name" value="CheY-like"/>
    <property type="match status" value="1"/>
</dbReference>
<dbReference type="InterPro" id="IPR039420">
    <property type="entry name" value="WalR-like"/>
</dbReference>
<dbReference type="InterPro" id="IPR001789">
    <property type="entry name" value="Sig_transdc_resp-reg_receiver"/>
</dbReference>
<keyword evidence="7" id="KW-1185">Reference proteome</keyword>
<dbReference type="GO" id="GO:0000976">
    <property type="term" value="F:transcription cis-regulatory region binding"/>
    <property type="evidence" value="ECO:0007669"/>
    <property type="project" value="TreeGrafter"/>
</dbReference>